<organism evidence="1 2">
    <name type="scientific">Parageobacillus toebii</name>
    <dbReference type="NCBI Taxonomy" id="153151"/>
    <lineage>
        <taxon>Bacteria</taxon>
        <taxon>Bacillati</taxon>
        <taxon>Bacillota</taxon>
        <taxon>Bacilli</taxon>
        <taxon>Bacillales</taxon>
        <taxon>Anoxybacillaceae</taxon>
        <taxon>Parageobacillus</taxon>
    </lineage>
</organism>
<accession>A0A150N8X1</accession>
<proteinExistence type="predicted"/>
<dbReference type="Proteomes" id="UP000075324">
    <property type="component" value="Unassembled WGS sequence"/>
</dbReference>
<dbReference type="AlphaFoldDB" id="A0A150N8X1"/>
<protein>
    <submittedName>
        <fullName evidence="1">Uncharacterized protein</fullName>
    </submittedName>
</protein>
<reference evidence="1 2" key="1">
    <citation type="submission" date="2016-01" db="EMBL/GenBank/DDBJ databases">
        <title>Draft Genome Sequences of Seven Thermophilic Sporeformers Isolated from Foods.</title>
        <authorList>
            <person name="Berendsen E.M."/>
            <person name="Wells-Bennik M.H."/>
            <person name="Krawcyk A.O."/>
            <person name="De Jong A."/>
            <person name="Holsappel S."/>
            <person name="Eijlander R.T."/>
            <person name="Kuipers O.P."/>
        </authorList>
    </citation>
    <scope>NUCLEOTIDE SEQUENCE [LARGE SCALE GENOMIC DNA]</scope>
    <source>
        <strain evidence="1 2">B4110</strain>
    </source>
</reference>
<name>A0A150N8X1_9BACL</name>
<sequence>MIKKAIGKHSYFYFLVFLHTKEIFCEVEKQKPKVFLYF</sequence>
<evidence type="ECO:0000313" key="1">
    <source>
        <dbReference type="EMBL" id="KYD33116.1"/>
    </source>
</evidence>
<evidence type="ECO:0000313" key="2">
    <source>
        <dbReference type="Proteomes" id="UP000075324"/>
    </source>
</evidence>
<comment type="caution">
    <text evidence="1">The sequence shown here is derived from an EMBL/GenBank/DDBJ whole genome shotgun (WGS) entry which is preliminary data.</text>
</comment>
<dbReference type="EMBL" id="LQYW01000001">
    <property type="protein sequence ID" value="KYD33116.1"/>
    <property type="molecule type" value="Genomic_DNA"/>
</dbReference>
<gene>
    <name evidence="1" type="ORF">B4110_1841</name>
</gene>